<dbReference type="Pfam" id="PF01207">
    <property type="entry name" value="Dus"/>
    <property type="match status" value="1"/>
</dbReference>
<feature type="transmembrane region" description="Helical" evidence="9">
    <location>
        <begin position="391"/>
        <end position="411"/>
    </location>
</feature>
<gene>
    <name evidence="11" type="ORF">EMWEY_00022140</name>
</gene>
<dbReference type="GO" id="GO:0000049">
    <property type="term" value="F:tRNA binding"/>
    <property type="evidence" value="ECO:0007669"/>
    <property type="project" value="UniProtKB-KW"/>
</dbReference>
<dbReference type="GeneID" id="25336200"/>
<evidence type="ECO:0000256" key="1">
    <source>
        <dbReference type="ARBA" id="ARBA00001917"/>
    </source>
</evidence>
<dbReference type="InterPro" id="IPR018517">
    <property type="entry name" value="tRNA_hU_synthase_CS"/>
</dbReference>
<dbReference type="InterPro" id="IPR004653">
    <property type="entry name" value="DusA"/>
</dbReference>
<evidence type="ECO:0000256" key="7">
    <source>
        <dbReference type="ARBA" id="ARBA00022884"/>
    </source>
</evidence>
<dbReference type="EMBL" id="HG720415">
    <property type="protein sequence ID" value="CDJ59440.1"/>
    <property type="molecule type" value="Genomic_DNA"/>
</dbReference>
<dbReference type="Proteomes" id="UP000030763">
    <property type="component" value="Unassembled WGS sequence"/>
</dbReference>
<dbReference type="GO" id="GO:0050660">
    <property type="term" value="F:flavin adenine dinucleotide binding"/>
    <property type="evidence" value="ECO:0007669"/>
    <property type="project" value="InterPro"/>
</dbReference>
<evidence type="ECO:0000256" key="5">
    <source>
        <dbReference type="ARBA" id="ARBA00022694"/>
    </source>
</evidence>
<dbReference type="VEuPathDB" id="ToxoDB:EMWEY_00022140"/>
<dbReference type="PANTHER" id="PTHR42907">
    <property type="entry name" value="FMN-LINKED OXIDOREDUCTASES SUPERFAMILY PROTEIN"/>
    <property type="match status" value="1"/>
</dbReference>
<evidence type="ECO:0000256" key="4">
    <source>
        <dbReference type="ARBA" id="ARBA00022643"/>
    </source>
</evidence>
<name>U6MCQ0_EIMMA</name>
<evidence type="ECO:0000256" key="8">
    <source>
        <dbReference type="ARBA" id="ARBA00023002"/>
    </source>
</evidence>
<protein>
    <submittedName>
        <fullName evidence="11">Dihydrouridine synthase domain-containing protein, putative</fullName>
    </submittedName>
</protein>
<evidence type="ECO:0000313" key="12">
    <source>
        <dbReference type="Proteomes" id="UP000030763"/>
    </source>
</evidence>
<accession>U6MCQ0</accession>
<feature type="transmembrane region" description="Helical" evidence="9">
    <location>
        <begin position="482"/>
        <end position="501"/>
    </location>
</feature>
<comment type="cofactor">
    <cofactor evidence="1">
        <name>FMN</name>
        <dbReference type="ChEBI" id="CHEBI:58210"/>
    </cofactor>
</comment>
<dbReference type="AlphaFoldDB" id="U6MCQ0"/>
<keyword evidence="9" id="KW-0812">Transmembrane</keyword>
<feature type="domain" description="DUS-like FMN-binding" evidence="10">
    <location>
        <begin position="14"/>
        <end position="206"/>
    </location>
</feature>
<keyword evidence="9" id="KW-0472">Membrane</keyword>
<keyword evidence="2" id="KW-0820">tRNA-binding</keyword>
<reference evidence="11" key="1">
    <citation type="submission" date="2013-10" db="EMBL/GenBank/DDBJ databases">
        <title>Genomic analysis of the causative agents of coccidiosis in chickens.</title>
        <authorList>
            <person name="Reid A.J."/>
            <person name="Blake D."/>
            <person name="Billington K."/>
            <person name="Browne H."/>
            <person name="Dunn M."/>
            <person name="Hung S."/>
            <person name="Kawahara F."/>
            <person name="Miranda-Saavedra D."/>
            <person name="Mourier T."/>
            <person name="Nagra H."/>
            <person name="Otto T.D."/>
            <person name="Rawlings N."/>
            <person name="Sanchez A."/>
            <person name="Sanders M."/>
            <person name="Subramaniam C."/>
            <person name="Tay Y."/>
            <person name="Dear P."/>
            <person name="Doerig C."/>
            <person name="Gruber A."/>
            <person name="Parkinson J."/>
            <person name="Shirley M."/>
            <person name="Wan K.L."/>
            <person name="Berriman M."/>
            <person name="Tomley F."/>
            <person name="Pain A."/>
        </authorList>
    </citation>
    <scope>NUCLEOTIDE SEQUENCE [LARGE SCALE GENOMIC DNA]</scope>
    <source>
        <strain evidence="11">Weybridge</strain>
    </source>
</reference>
<dbReference type="CDD" id="cd02801">
    <property type="entry name" value="DUS_like_FMN"/>
    <property type="match status" value="1"/>
</dbReference>
<dbReference type="OrthoDB" id="10262250at2759"/>
<sequence>MGEKTLSSRALLAVAPMIAVSNTHFRNFMRLITRYSTLYTEMVVDSTILHNTHQLEEILGFDEIEHPIVCQLGGSNPQTVAEAATWAQRAGYDELNLNVGCPSCRVVAKGCFGAALMRTPAKVRDIVHEIKRRVQIPITVKCRLGIDHLDSPEFTRDFVNGVDPKKNRSIPPLLYGRVFELCDTFPDLRFSLNGGVKTLELAQKLLSGEWREAEDPRVTRCLSGGYESADGLQVRGLHGAYSDYLEHYEARTEKRKSAFVLLKPVLGVLSGMPGQRHFRYALDTKIRRSAPDETAVEVLHHAIDAVDDEFPGVLDYPLNMGKNPRYEEISSSLDHLGRFPDDIAVKENVELTFLSLKDFARSPLGICHTLLAIYATGGAIGASLANSIGPRGTLIVASAVQLVGCFVAFGLEEFNELFNAPHSLPDLSVLSVKVEFHRFGSIAYRCASNCVVMFVGLFPILMARYAFTPIVVNIYRLTPSQSNLLVTLIGAVMIAAEGTICQPYGRNTLKKDKHVQVSLHLCWPHATPK</sequence>
<evidence type="ECO:0000256" key="3">
    <source>
        <dbReference type="ARBA" id="ARBA00022630"/>
    </source>
</evidence>
<keyword evidence="6" id="KW-0521">NADP</keyword>
<proteinExistence type="predicted"/>
<organism evidence="11 12">
    <name type="scientific">Eimeria maxima</name>
    <name type="common">Coccidian parasite</name>
    <dbReference type="NCBI Taxonomy" id="5804"/>
    <lineage>
        <taxon>Eukaryota</taxon>
        <taxon>Sar</taxon>
        <taxon>Alveolata</taxon>
        <taxon>Apicomplexa</taxon>
        <taxon>Conoidasida</taxon>
        <taxon>Coccidia</taxon>
        <taxon>Eucoccidiorida</taxon>
        <taxon>Eimeriorina</taxon>
        <taxon>Eimeriidae</taxon>
        <taxon>Eimeria</taxon>
    </lineage>
</organism>
<dbReference type="PROSITE" id="PS01136">
    <property type="entry name" value="UPF0034"/>
    <property type="match status" value="1"/>
</dbReference>
<evidence type="ECO:0000256" key="6">
    <source>
        <dbReference type="ARBA" id="ARBA00022857"/>
    </source>
</evidence>
<evidence type="ECO:0000256" key="2">
    <source>
        <dbReference type="ARBA" id="ARBA00022555"/>
    </source>
</evidence>
<keyword evidence="3" id="KW-0285">Flavoprotein</keyword>
<evidence type="ECO:0000313" key="11">
    <source>
        <dbReference type="EMBL" id="CDJ59440.1"/>
    </source>
</evidence>
<dbReference type="SUPFAM" id="SSF51395">
    <property type="entry name" value="FMN-linked oxidoreductases"/>
    <property type="match status" value="1"/>
</dbReference>
<keyword evidence="5" id="KW-0819">tRNA processing</keyword>
<keyword evidence="9" id="KW-1133">Transmembrane helix</keyword>
<keyword evidence="4" id="KW-0288">FMN</keyword>
<keyword evidence="8" id="KW-0560">Oxidoreductase</keyword>
<dbReference type="PANTHER" id="PTHR42907:SF1">
    <property type="entry name" value="FMN-LINKED OXIDOREDUCTASES SUPERFAMILY PROTEIN"/>
    <property type="match status" value="1"/>
</dbReference>
<dbReference type="GO" id="GO:0017150">
    <property type="term" value="F:tRNA dihydrouridine synthase activity"/>
    <property type="evidence" value="ECO:0007669"/>
    <property type="project" value="InterPro"/>
</dbReference>
<dbReference type="RefSeq" id="XP_013336088.1">
    <property type="nucleotide sequence ID" value="XM_013480634.1"/>
</dbReference>
<dbReference type="Gene3D" id="3.20.20.70">
    <property type="entry name" value="Aldolase class I"/>
    <property type="match status" value="1"/>
</dbReference>
<evidence type="ECO:0000259" key="10">
    <source>
        <dbReference type="Pfam" id="PF01207"/>
    </source>
</evidence>
<keyword evidence="12" id="KW-1185">Reference proteome</keyword>
<feature type="transmembrane region" description="Helical" evidence="9">
    <location>
        <begin position="442"/>
        <end position="462"/>
    </location>
</feature>
<dbReference type="InterPro" id="IPR013785">
    <property type="entry name" value="Aldolase_TIM"/>
</dbReference>
<dbReference type="InterPro" id="IPR035587">
    <property type="entry name" value="DUS-like_FMN-bd"/>
</dbReference>
<keyword evidence="7" id="KW-0694">RNA-binding</keyword>
<reference evidence="11" key="2">
    <citation type="submission" date="2013-10" db="EMBL/GenBank/DDBJ databases">
        <authorList>
            <person name="Aslett M."/>
        </authorList>
    </citation>
    <scope>NUCLEOTIDE SEQUENCE [LARGE SCALE GENOMIC DNA]</scope>
    <source>
        <strain evidence="11">Weybridge</strain>
    </source>
</reference>
<feature type="transmembrane region" description="Helical" evidence="9">
    <location>
        <begin position="364"/>
        <end position="385"/>
    </location>
</feature>
<evidence type="ECO:0000256" key="9">
    <source>
        <dbReference type="SAM" id="Phobius"/>
    </source>
</evidence>